<evidence type="ECO:0000256" key="3">
    <source>
        <dbReference type="ARBA" id="ARBA00022630"/>
    </source>
</evidence>
<evidence type="ECO:0000313" key="8">
    <source>
        <dbReference type="Proteomes" id="UP001597296"/>
    </source>
</evidence>
<reference evidence="8" key="1">
    <citation type="journal article" date="2019" name="Int. J. Syst. Evol. Microbiol.">
        <title>The Global Catalogue of Microorganisms (GCM) 10K type strain sequencing project: providing services to taxonomists for standard genome sequencing and annotation.</title>
        <authorList>
            <consortium name="The Broad Institute Genomics Platform"/>
            <consortium name="The Broad Institute Genome Sequencing Center for Infectious Disease"/>
            <person name="Wu L."/>
            <person name="Ma J."/>
        </authorList>
    </citation>
    <scope>NUCLEOTIDE SEQUENCE [LARGE SCALE GENOMIC DNA]</scope>
    <source>
        <strain evidence="8">KCTC 15012</strain>
    </source>
</reference>
<dbReference type="EMBL" id="JBHUIY010000009">
    <property type="protein sequence ID" value="MFD2233482.1"/>
    <property type="molecule type" value="Genomic_DNA"/>
</dbReference>
<comment type="cofactor">
    <cofactor evidence="1">
        <name>FMN</name>
        <dbReference type="ChEBI" id="CHEBI:58210"/>
    </cofactor>
</comment>
<keyword evidence="5" id="KW-0560">Oxidoreductase</keyword>
<dbReference type="CDD" id="cd02136">
    <property type="entry name" value="PnbA_NfnB-like"/>
    <property type="match status" value="1"/>
</dbReference>
<evidence type="ECO:0000256" key="4">
    <source>
        <dbReference type="ARBA" id="ARBA00022643"/>
    </source>
</evidence>
<dbReference type="InterPro" id="IPR000415">
    <property type="entry name" value="Nitroreductase-like"/>
</dbReference>
<dbReference type="PANTHER" id="PTHR43673:SF2">
    <property type="entry name" value="NITROREDUCTASE"/>
    <property type="match status" value="1"/>
</dbReference>
<dbReference type="Gene3D" id="3.40.109.10">
    <property type="entry name" value="NADH Oxidase"/>
    <property type="match status" value="1"/>
</dbReference>
<feature type="domain" description="Nitroreductase" evidence="6">
    <location>
        <begin position="32"/>
        <end position="222"/>
    </location>
</feature>
<keyword evidence="4" id="KW-0288">FMN</keyword>
<comment type="similarity">
    <text evidence="2">Belongs to the nitroreductase family.</text>
</comment>
<keyword evidence="3" id="KW-0285">Flavoprotein</keyword>
<evidence type="ECO:0000259" key="6">
    <source>
        <dbReference type="Pfam" id="PF00881"/>
    </source>
</evidence>
<dbReference type="Pfam" id="PF00881">
    <property type="entry name" value="Nitroreductase"/>
    <property type="match status" value="1"/>
</dbReference>
<evidence type="ECO:0000256" key="5">
    <source>
        <dbReference type="ARBA" id="ARBA00023002"/>
    </source>
</evidence>
<evidence type="ECO:0000256" key="2">
    <source>
        <dbReference type="ARBA" id="ARBA00007118"/>
    </source>
</evidence>
<dbReference type="Proteomes" id="UP001597296">
    <property type="component" value="Unassembled WGS sequence"/>
</dbReference>
<comment type="caution">
    <text evidence="7">The sequence shown here is derived from an EMBL/GenBank/DDBJ whole genome shotgun (WGS) entry which is preliminary data.</text>
</comment>
<name>A0ABW5C9L5_9PROT</name>
<evidence type="ECO:0000313" key="7">
    <source>
        <dbReference type="EMBL" id="MFD2233482.1"/>
    </source>
</evidence>
<proteinExistence type="inferred from homology"/>
<dbReference type="SUPFAM" id="SSF55469">
    <property type="entry name" value="FMN-dependent nitroreductase-like"/>
    <property type="match status" value="1"/>
</dbReference>
<sequence>MPPRVRPSYPGDTLNDGGDLIMRAMCDVFEAIETRRAVRAFRPDPVPRETVEAILDLAARAPSGSNIQPWKVWVVTGAAKERLSQRILAAHEADDPEQQEEYPYYPDRWEEPYLARRRQLGLALYGLLGIAKGDNAAMKRQFGRNYSFFGAPVGLILTIDRSLNQGSWFDLGTFLQSILLAARGFGLDTCPQQAFAKFNRLIRAELAIPESQVVACGIALGHADPQAPENQLHTPREPRAAFATFVES</sequence>
<dbReference type="RefSeq" id="WP_377315255.1">
    <property type="nucleotide sequence ID" value="NZ_JBHUIY010000009.1"/>
</dbReference>
<keyword evidence="8" id="KW-1185">Reference proteome</keyword>
<dbReference type="InterPro" id="IPR029479">
    <property type="entry name" value="Nitroreductase"/>
</dbReference>
<protein>
    <submittedName>
        <fullName evidence="7">Nitroreductase</fullName>
    </submittedName>
</protein>
<gene>
    <name evidence="7" type="ORF">ACFSNB_06665</name>
</gene>
<evidence type="ECO:0000256" key="1">
    <source>
        <dbReference type="ARBA" id="ARBA00001917"/>
    </source>
</evidence>
<organism evidence="7 8">
    <name type="scientific">Phaeospirillum tilakii</name>
    <dbReference type="NCBI Taxonomy" id="741673"/>
    <lineage>
        <taxon>Bacteria</taxon>
        <taxon>Pseudomonadati</taxon>
        <taxon>Pseudomonadota</taxon>
        <taxon>Alphaproteobacteria</taxon>
        <taxon>Rhodospirillales</taxon>
        <taxon>Rhodospirillaceae</taxon>
        <taxon>Phaeospirillum</taxon>
    </lineage>
</organism>
<dbReference type="PANTHER" id="PTHR43673">
    <property type="entry name" value="NAD(P)H NITROREDUCTASE YDGI-RELATED"/>
    <property type="match status" value="1"/>
</dbReference>
<accession>A0ABW5C9L5</accession>